<name>A0AA88DYP9_FICCA</name>
<proteinExistence type="predicted"/>
<sequence>MDSVYWWPSSPPLAEARAPPMGRRSGTKLSVADGWVDFVRFWD</sequence>
<dbReference type="Proteomes" id="UP001187192">
    <property type="component" value="Unassembled WGS sequence"/>
</dbReference>
<comment type="caution">
    <text evidence="1">The sequence shown here is derived from an EMBL/GenBank/DDBJ whole genome shotgun (WGS) entry which is preliminary data.</text>
</comment>
<dbReference type="EMBL" id="BTGU01000173">
    <property type="protein sequence ID" value="GMN64253.1"/>
    <property type="molecule type" value="Genomic_DNA"/>
</dbReference>
<reference evidence="1" key="1">
    <citation type="submission" date="2023-07" db="EMBL/GenBank/DDBJ databases">
        <title>draft genome sequence of fig (Ficus carica).</title>
        <authorList>
            <person name="Takahashi T."/>
            <person name="Nishimura K."/>
        </authorList>
    </citation>
    <scope>NUCLEOTIDE SEQUENCE</scope>
</reference>
<gene>
    <name evidence="1" type="ORF">TIFTF001_033341</name>
</gene>
<protein>
    <submittedName>
        <fullName evidence="1">Uncharacterized protein</fullName>
    </submittedName>
</protein>
<evidence type="ECO:0000313" key="1">
    <source>
        <dbReference type="EMBL" id="GMN64253.1"/>
    </source>
</evidence>
<accession>A0AA88DYP9</accession>
<evidence type="ECO:0000313" key="2">
    <source>
        <dbReference type="Proteomes" id="UP001187192"/>
    </source>
</evidence>
<organism evidence="1 2">
    <name type="scientific">Ficus carica</name>
    <name type="common">Common fig</name>
    <dbReference type="NCBI Taxonomy" id="3494"/>
    <lineage>
        <taxon>Eukaryota</taxon>
        <taxon>Viridiplantae</taxon>
        <taxon>Streptophyta</taxon>
        <taxon>Embryophyta</taxon>
        <taxon>Tracheophyta</taxon>
        <taxon>Spermatophyta</taxon>
        <taxon>Magnoliopsida</taxon>
        <taxon>eudicotyledons</taxon>
        <taxon>Gunneridae</taxon>
        <taxon>Pentapetalae</taxon>
        <taxon>rosids</taxon>
        <taxon>fabids</taxon>
        <taxon>Rosales</taxon>
        <taxon>Moraceae</taxon>
        <taxon>Ficeae</taxon>
        <taxon>Ficus</taxon>
    </lineage>
</organism>
<dbReference type="AlphaFoldDB" id="A0AA88DYP9"/>
<dbReference type="Gramene" id="FCD_00016028-RA">
    <property type="protein sequence ID" value="FCD_00016028-RA:cds"/>
    <property type="gene ID" value="FCD_00016028"/>
</dbReference>
<keyword evidence="2" id="KW-1185">Reference proteome</keyword>